<evidence type="ECO:0008006" key="4">
    <source>
        <dbReference type="Google" id="ProtNLM"/>
    </source>
</evidence>
<feature type="transmembrane region" description="Helical" evidence="1">
    <location>
        <begin position="20"/>
        <end position="41"/>
    </location>
</feature>
<keyword evidence="1" id="KW-1133">Transmembrane helix</keyword>
<gene>
    <name evidence="2" type="ORF">Pan153_15480</name>
</gene>
<reference evidence="2 3" key="1">
    <citation type="submission" date="2019-02" db="EMBL/GenBank/DDBJ databases">
        <title>Deep-cultivation of Planctomycetes and their phenomic and genomic characterization uncovers novel biology.</title>
        <authorList>
            <person name="Wiegand S."/>
            <person name="Jogler M."/>
            <person name="Boedeker C."/>
            <person name="Pinto D."/>
            <person name="Vollmers J."/>
            <person name="Rivas-Marin E."/>
            <person name="Kohn T."/>
            <person name="Peeters S.H."/>
            <person name="Heuer A."/>
            <person name="Rast P."/>
            <person name="Oberbeckmann S."/>
            <person name="Bunk B."/>
            <person name="Jeske O."/>
            <person name="Meyerdierks A."/>
            <person name="Storesund J.E."/>
            <person name="Kallscheuer N."/>
            <person name="Luecker S."/>
            <person name="Lage O.M."/>
            <person name="Pohl T."/>
            <person name="Merkel B.J."/>
            <person name="Hornburger P."/>
            <person name="Mueller R.-W."/>
            <person name="Bruemmer F."/>
            <person name="Labrenz M."/>
            <person name="Spormann A.M."/>
            <person name="Op den Camp H."/>
            <person name="Overmann J."/>
            <person name="Amann R."/>
            <person name="Jetten M.S.M."/>
            <person name="Mascher T."/>
            <person name="Medema M.H."/>
            <person name="Devos D.P."/>
            <person name="Kaster A.-K."/>
            <person name="Ovreas L."/>
            <person name="Rohde M."/>
            <person name="Galperin M.Y."/>
            <person name="Jogler C."/>
        </authorList>
    </citation>
    <scope>NUCLEOTIDE SEQUENCE [LARGE SCALE GENOMIC DNA]</scope>
    <source>
        <strain evidence="2 3">Pan153</strain>
    </source>
</reference>
<dbReference type="Pfam" id="PF14110">
    <property type="entry name" value="DUF4282"/>
    <property type="match status" value="1"/>
</dbReference>
<name>A0A518FKN8_9PLAN</name>
<dbReference type="EMBL" id="CP036317">
    <property type="protein sequence ID" value="QDV16914.1"/>
    <property type="molecule type" value="Genomic_DNA"/>
</dbReference>
<keyword evidence="1" id="KW-0812">Transmembrane</keyword>
<dbReference type="RefSeq" id="WP_145454777.1">
    <property type="nucleotide sequence ID" value="NZ_CP036317.1"/>
</dbReference>
<proteinExistence type="predicted"/>
<keyword evidence="1" id="KW-0472">Membrane</keyword>
<dbReference type="Proteomes" id="UP000320839">
    <property type="component" value="Chromosome"/>
</dbReference>
<accession>A0A518FKN8</accession>
<protein>
    <recommendedName>
        <fullName evidence="4">DUF4282 domain-containing protein</fullName>
    </recommendedName>
</protein>
<dbReference type="AlphaFoldDB" id="A0A518FKN8"/>
<sequence>MRDVLFFDSMLTPKFITFVYWLLLAGVAWSGLKMIFGGFGFSFEKLIVGLLMMVIGAVGARIWCELLIVLFKIHDNVKKIAEK</sequence>
<evidence type="ECO:0000256" key="1">
    <source>
        <dbReference type="SAM" id="Phobius"/>
    </source>
</evidence>
<evidence type="ECO:0000313" key="2">
    <source>
        <dbReference type="EMBL" id="QDV16914.1"/>
    </source>
</evidence>
<dbReference type="InterPro" id="IPR025557">
    <property type="entry name" value="DUF4282"/>
</dbReference>
<feature type="transmembrane region" description="Helical" evidence="1">
    <location>
        <begin position="47"/>
        <end position="71"/>
    </location>
</feature>
<organism evidence="2 3">
    <name type="scientific">Gimesia panareensis</name>
    <dbReference type="NCBI Taxonomy" id="2527978"/>
    <lineage>
        <taxon>Bacteria</taxon>
        <taxon>Pseudomonadati</taxon>
        <taxon>Planctomycetota</taxon>
        <taxon>Planctomycetia</taxon>
        <taxon>Planctomycetales</taxon>
        <taxon>Planctomycetaceae</taxon>
        <taxon>Gimesia</taxon>
    </lineage>
</organism>
<evidence type="ECO:0000313" key="3">
    <source>
        <dbReference type="Proteomes" id="UP000320839"/>
    </source>
</evidence>
<dbReference type="OrthoDB" id="280522at2"/>